<dbReference type="EMBL" id="CAUYUJ010016743">
    <property type="protein sequence ID" value="CAK0868415.1"/>
    <property type="molecule type" value="Genomic_DNA"/>
</dbReference>
<name>A0ABN9V6A2_9DINO</name>
<proteinExistence type="predicted"/>
<keyword evidence="4" id="KW-1185">Reference proteome</keyword>
<keyword evidence="1" id="KW-0677">Repeat</keyword>
<feature type="region of interest" description="Disordered" evidence="2">
    <location>
        <begin position="369"/>
        <end position="397"/>
    </location>
</feature>
<reference evidence="3" key="1">
    <citation type="submission" date="2023-10" db="EMBL/GenBank/DDBJ databases">
        <authorList>
            <person name="Chen Y."/>
            <person name="Shah S."/>
            <person name="Dougan E. K."/>
            <person name="Thang M."/>
            <person name="Chan C."/>
        </authorList>
    </citation>
    <scope>NUCLEOTIDE SEQUENCE [LARGE SCALE GENOMIC DNA]</scope>
</reference>
<organism evidence="3 4">
    <name type="scientific">Prorocentrum cordatum</name>
    <dbReference type="NCBI Taxonomy" id="2364126"/>
    <lineage>
        <taxon>Eukaryota</taxon>
        <taxon>Sar</taxon>
        <taxon>Alveolata</taxon>
        <taxon>Dinophyceae</taxon>
        <taxon>Prorocentrales</taxon>
        <taxon>Prorocentraceae</taxon>
        <taxon>Prorocentrum</taxon>
    </lineage>
</organism>
<protein>
    <submittedName>
        <fullName evidence="3">Uncharacterized protein</fullName>
    </submittedName>
</protein>
<accession>A0ABN9V6A2</accession>
<comment type="caution">
    <text evidence="3">The sequence shown here is derived from an EMBL/GenBank/DDBJ whole genome shotgun (WGS) entry which is preliminary data.</text>
</comment>
<feature type="non-terminal residue" evidence="3">
    <location>
        <position position="1"/>
    </location>
</feature>
<evidence type="ECO:0000256" key="2">
    <source>
        <dbReference type="SAM" id="MobiDB-lite"/>
    </source>
</evidence>
<evidence type="ECO:0000313" key="4">
    <source>
        <dbReference type="Proteomes" id="UP001189429"/>
    </source>
</evidence>
<dbReference type="InterPro" id="IPR003409">
    <property type="entry name" value="MORN"/>
</dbReference>
<gene>
    <name evidence="3" type="ORF">PCOR1329_LOCUS55076</name>
</gene>
<dbReference type="SUPFAM" id="SSF82185">
    <property type="entry name" value="Histone H3 K4-specific methyltransferase SET7/9 N-terminal domain"/>
    <property type="match status" value="1"/>
</dbReference>
<dbReference type="Proteomes" id="UP001189429">
    <property type="component" value="Unassembled WGS sequence"/>
</dbReference>
<feature type="region of interest" description="Disordered" evidence="2">
    <location>
        <begin position="98"/>
        <end position="161"/>
    </location>
</feature>
<dbReference type="Pfam" id="PF02493">
    <property type="entry name" value="MORN"/>
    <property type="match status" value="2"/>
</dbReference>
<evidence type="ECO:0000313" key="3">
    <source>
        <dbReference type="EMBL" id="CAK0868415.1"/>
    </source>
</evidence>
<evidence type="ECO:0000256" key="1">
    <source>
        <dbReference type="ARBA" id="ARBA00022737"/>
    </source>
</evidence>
<sequence>SVCRVLQPCRLRDARRASGASRLGSVQTGVSQGTGSCRILRRHPPADPGQGAARGREAAAPIGWPGFAKPCAAVFVPALQFFGFLLTRVWIDPGQKIPESPPIARGGTHWAICRPPRRSRSHPQGPCQSAVRVRGSPDFGRNSSAPSGRAPAPHSPSLIVGARGSGTVAAGEMRWDWRQRACGNSRHTSMRSGGGVASMVHRVWASDVLACVLGRFGRLAHCGQLIPPTTPVEKECGIMMGIPRVVQRLPRSERYIVCVKKCWGFAVLCLKRRPLEMWVGLHVHREKGDEEAAFIISQFRLPRSPLRPAFCVVVRAPGARGRPSPPVRRLPCHPFAIGSRRAPRNLNDSYPSRSTLKVADRKRIDFSNGDAYEGGMSSSGDGSGDRRHGHGTYSYASPNSAYKEYSGQWRSGRKHGAGARVQSIVLFFFSSPPRPIAPPPCPGGRLLPYPIACGI</sequence>